<evidence type="ECO:0000256" key="2">
    <source>
        <dbReference type="ARBA" id="ARBA00022771"/>
    </source>
</evidence>
<evidence type="ECO:0000256" key="3">
    <source>
        <dbReference type="ARBA" id="ARBA00022833"/>
    </source>
</evidence>
<reference evidence="7" key="1">
    <citation type="submission" date="2019-09" db="EMBL/GenBank/DDBJ databases">
        <title>Draft genome information of white flower Hibiscus syriacus.</title>
        <authorList>
            <person name="Kim Y.-M."/>
        </authorList>
    </citation>
    <scope>NUCLEOTIDE SEQUENCE [LARGE SCALE GENOMIC DNA]</scope>
    <source>
        <strain evidence="7">YM2019G1</strain>
    </source>
</reference>
<evidence type="ECO:0000256" key="5">
    <source>
        <dbReference type="SAM" id="MobiDB-lite"/>
    </source>
</evidence>
<dbReference type="InterPro" id="IPR013083">
    <property type="entry name" value="Znf_RING/FYVE/PHD"/>
</dbReference>
<dbReference type="InterPro" id="IPR001841">
    <property type="entry name" value="Znf_RING"/>
</dbReference>
<evidence type="ECO:0000256" key="4">
    <source>
        <dbReference type="PROSITE-ProRule" id="PRU00175"/>
    </source>
</evidence>
<comment type="caution">
    <text evidence="7">The sequence shown here is derived from an EMBL/GenBank/DDBJ whole genome shotgun (WGS) entry which is preliminary data.</text>
</comment>
<evidence type="ECO:0000256" key="1">
    <source>
        <dbReference type="ARBA" id="ARBA00022723"/>
    </source>
</evidence>
<keyword evidence="2 4" id="KW-0863">Zinc-finger</keyword>
<gene>
    <name evidence="7" type="ORF">F3Y22_tig00111099pilonHSYRG00116</name>
</gene>
<dbReference type="SMART" id="SM00744">
    <property type="entry name" value="RINGv"/>
    <property type="match status" value="1"/>
</dbReference>
<evidence type="ECO:0000313" key="7">
    <source>
        <dbReference type="EMBL" id="KAE8685272.1"/>
    </source>
</evidence>
<protein>
    <recommendedName>
        <fullName evidence="6">RING-type domain-containing protein</fullName>
    </recommendedName>
</protein>
<dbReference type="CDD" id="cd16454">
    <property type="entry name" value="RING-H2_PA-TM-RING"/>
    <property type="match status" value="1"/>
</dbReference>
<feature type="domain" description="RING-type" evidence="6">
    <location>
        <begin position="117"/>
        <end position="159"/>
    </location>
</feature>
<proteinExistence type="predicted"/>
<dbReference type="InterPro" id="IPR044249">
    <property type="entry name" value="XERICO-like"/>
</dbReference>
<organism evidence="7 8">
    <name type="scientific">Hibiscus syriacus</name>
    <name type="common">Rose of Sharon</name>
    <dbReference type="NCBI Taxonomy" id="106335"/>
    <lineage>
        <taxon>Eukaryota</taxon>
        <taxon>Viridiplantae</taxon>
        <taxon>Streptophyta</taxon>
        <taxon>Embryophyta</taxon>
        <taxon>Tracheophyta</taxon>
        <taxon>Spermatophyta</taxon>
        <taxon>Magnoliopsida</taxon>
        <taxon>eudicotyledons</taxon>
        <taxon>Gunneridae</taxon>
        <taxon>Pentapetalae</taxon>
        <taxon>rosids</taxon>
        <taxon>malvids</taxon>
        <taxon>Malvales</taxon>
        <taxon>Malvaceae</taxon>
        <taxon>Malvoideae</taxon>
        <taxon>Hibiscus</taxon>
    </lineage>
</organism>
<keyword evidence="8" id="KW-1185">Reference proteome</keyword>
<accession>A0A6A2Z2I3</accession>
<dbReference type="EMBL" id="VEPZ02001233">
    <property type="protein sequence ID" value="KAE8685272.1"/>
    <property type="molecule type" value="Genomic_DNA"/>
</dbReference>
<feature type="region of interest" description="Disordered" evidence="5">
    <location>
        <begin position="46"/>
        <end position="73"/>
    </location>
</feature>
<dbReference type="SMART" id="SM00184">
    <property type="entry name" value="RING"/>
    <property type="match status" value="1"/>
</dbReference>
<dbReference type="InterPro" id="IPR011016">
    <property type="entry name" value="Znf_RING-CH"/>
</dbReference>
<evidence type="ECO:0000259" key="6">
    <source>
        <dbReference type="PROSITE" id="PS50089"/>
    </source>
</evidence>
<feature type="compositionally biased region" description="Low complexity" evidence="5">
    <location>
        <begin position="46"/>
        <end position="60"/>
    </location>
</feature>
<dbReference type="PANTHER" id="PTHR47258:SF1">
    <property type="entry name" value="E3 UBIQUITIN-PROTEIN LIGASE XERICO-RELATED"/>
    <property type="match status" value="1"/>
</dbReference>
<evidence type="ECO:0000313" key="8">
    <source>
        <dbReference type="Proteomes" id="UP000436088"/>
    </source>
</evidence>
<dbReference type="PANTHER" id="PTHR47258">
    <property type="match status" value="1"/>
</dbReference>
<dbReference type="GO" id="GO:0008270">
    <property type="term" value="F:zinc ion binding"/>
    <property type="evidence" value="ECO:0007669"/>
    <property type="project" value="UniProtKB-KW"/>
</dbReference>
<dbReference type="Pfam" id="PF13639">
    <property type="entry name" value="zf-RING_2"/>
    <property type="match status" value="1"/>
</dbReference>
<name>A0A6A2Z2I3_HIBSY</name>
<dbReference type="AlphaFoldDB" id="A0A6A2Z2I3"/>
<dbReference type="Proteomes" id="UP000436088">
    <property type="component" value="Unassembled WGS sequence"/>
</dbReference>
<keyword evidence="1" id="KW-0479">Metal-binding</keyword>
<dbReference type="Gene3D" id="3.30.40.10">
    <property type="entry name" value="Zinc/RING finger domain, C3HC4 (zinc finger)"/>
    <property type="match status" value="1"/>
</dbReference>
<dbReference type="PROSITE" id="PS50089">
    <property type="entry name" value="ZF_RING_2"/>
    <property type="match status" value="1"/>
</dbReference>
<dbReference type="SUPFAM" id="SSF57850">
    <property type="entry name" value="RING/U-box"/>
    <property type="match status" value="1"/>
</dbReference>
<keyword evidence="3" id="KW-0862">Zinc</keyword>
<sequence>MGLSSLPTPSQGMLYVLLVNAAMSLSVVKGILRSILQIVGIHISSPSSTSSPDLMPSSPDSMDDSPDSMPSSPHSVFRNEIAVYHSAAEVYLKDYRSRIPTTRLDTLSSSQQPEHDCPVCRCEFEPDAEVDLLPCSHLFHKECLETWLRYLRGTCPVCRYPLLFDEVNACY</sequence>